<dbReference type="Pfam" id="PF03564">
    <property type="entry name" value="DUF1759"/>
    <property type="match status" value="1"/>
</dbReference>
<dbReference type="Pfam" id="PF17921">
    <property type="entry name" value="Integrase_H2C2"/>
    <property type="match status" value="1"/>
</dbReference>
<dbReference type="Pfam" id="PF05380">
    <property type="entry name" value="Peptidase_A17"/>
    <property type="match status" value="1"/>
</dbReference>
<proteinExistence type="predicted"/>
<dbReference type="EnsemblMetazoa" id="AALFPA23_001765.R1362">
    <property type="protein sequence ID" value="AALFPA23_001765.P1362"/>
    <property type="gene ID" value="AALFPA23_001765"/>
</dbReference>
<feature type="compositionally biased region" description="Low complexity" evidence="1">
    <location>
        <begin position="465"/>
        <end position="476"/>
    </location>
</feature>
<organism evidence="3 4">
    <name type="scientific">Aedes albopictus</name>
    <name type="common">Asian tiger mosquito</name>
    <name type="synonym">Stegomyia albopicta</name>
    <dbReference type="NCBI Taxonomy" id="7160"/>
    <lineage>
        <taxon>Eukaryota</taxon>
        <taxon>Metazoa</taxon>
        <taxon>Ecdysozoa</taxon>
        <taxon>Arthropoda</taxon>
        <taxon>Hexapoda</taxon>
        <taxon>Insecta</taxon>
        <taxon>Pterygota</taxon>
        <taxon>Neoptera</taxon>
        <taxon>Endopterygota</taxon>
        <taxon>Diptera</taxon>
        <taxon>Nematocera</taxon>
        <taxon>Culicoidea</taxon>
        <taxon>Culicidae</taxon>
        <taxon>Culicinae</taxon>
        <taxon>Aedini</taxon>
        <taxon>Aedes</taxon>
        <taxon>Stegomyia</taxon>
    </lineage>
</organism>
<dbReference type="Proteomes" id="UP000069940">
    <property type="component" value="Unassembled WGS sequence"/>
</dbReference>
<feature type="region of interest" description="Disordered" evidence="1">
    <location>
        <begin position="409"/>
        <end position="477"/>
    </location>
</feature>
<dbReference type="PROSITE" id="PS50994">
    <property type="entry name" value="INTEGRASE"/>
    <property type="match status" value="1"/>
</dbReference>
<dbReference type="CDD" id="cd01644">
    <property type="entry name" value="RT_pepA17"/>
    <property type="match status" value="1"/>
</dbReference>
<dbReference type="InterPro" id="IPR041588">
    <property type="entry name" value="Integrase_H2C2"/>
</dbReference>
<feature type="compositionally biased region" description="Low complexity" evidence="1">
    <location>
        <begin position="444"/>
        <end position="458"/>
    </location>
</feature>
<dbReference type="SUPFAM" id="SSF56672">
    <property type="entry name" value="DNA/RNA polymerases"/>
    <property type="match status" value="1"/>
</dbReference>
<evidence type="ECO:0000256" key="1">
    <source>
        <dbReference type="SAM" id="MobiDB-lite"/>
    </source>
</evidence>
<dbReference type="GeneID" id="134286875"/>
<reference evidence="3" key="2">
    <citation type="submission" date="2025-05" db="UniProtKB">
        <authorList>
            <consortium name="EnsemblMetazoa"/>
        </authorList>
    </citation>
    <scope>IDENTIFICATION</scope>
    <source>
        <strain evidence="3">Foshan</strain>
    </source>
</reference>
<feature type="compositionally biased region" description="Polar residues" evidence="1">
    <location>
        <begin position="410"/>
        <end position="433"/>
    </location>
</feature>
<dbReference type="RefSeq" id="XP_062704553.1">
    <property type="nucleotide sequence ID" value="XM_062848569.1"/>
</dbReference>
<dbReference type="InterPro" id="IPR040676">
    <property type="entry name" value="DUF5641"/>
</dbReference>
<evidence type="ECO:0000313" key="3">
    <source>
        <dbReference type="EnsemblMetazoa" id="AALFPA23_001765.P1362"/>
    </source>
</evidence>
<keyword evidence="4" id="KW-1185">Reference proteome</keyword>
<dbReference type="InterPro" id="IPR036397">
    <property type="entry name" value="RNaseH_sf"/>
</dbReference>
<evidence type="ECO:0000313" key="4">
    <source>
        <dbReference type="Proteomes" id="UP000069940"/>
    </source>
</evidence>
<evidence type="ECO:0000259" key="2">
    <source>
        <dbReference type="PROSITE" id="PS50994"/>
    </source>
</evidence>
<name>A0ABM1XQ30_AEDAL</name>
<accession>A0ABM1XQ30</accession>
<dbReference type="PANTHER" id="PTHR47331:SF1">
    <property type="entry name" value="GAG-LIKE PROTEIN"/>
    <property type="match status" value="1"/>
</dbReference>
<dbReference type="InterPro" id="IPR005312">
    <property type="entry name" value="DUF1759"/>
</dbReference>
<dbReference type="Pfam" id="PF18701">
    <property type="entry name" value="DUF5641"/>
    <property type="match status" value="1"/>
</dbReference>
<reference evidence="4" key="1">
    <citation type="journal article" date="2015" name="Proc. Natl. Acad. Sci. U.S.A.">
        <title>Genome sequence of the Asian Tiger mosquito, Aedes albopictus, reveals insights into its biology, genetics, and evolution.</title>
        <authorList>
            <person name="Chen X.G."/>
            <person name="Jiang X."/>
            <person name="Gu J."/>
            <person name="Xu M."/>
            <person name="Wu Y."/>
            <person name="Deng Y."/>
            <person name="Zhang C."/>
            <person name="Bonizzoni M."/>
            <person name="Dermauw W."/>
            <person name="Vontas J."/>
            <person name="Armbruster P."/>
            <person name="Huang X."/>
            <person name="Yang Y."/>
            <person name="Zhang H."/>
            <person name="He W."/>
            <person name="Peng H."/>
            <person name="Liu Y."/>
            <person name="Wu K."/>
            <person name="Chen J."/>
            <person name="Lirakis M."/>
            <person name="Topalis P."/>
            <person name="Van Leeuwen T."/>
            <person name="Hall A.B."/>
            <person name="Jiang X."/>
            <person name="Thorpe C."/>
            <person name="Mueller R.L."/>
            <person name="Sun C."/>
            <person name="Waterhouse R.M."/>
            <person name="Yan G."/>
            <person name="Tu Z.J."/>
            <person name="Fang X."/>
            <person name="James A.A."/>
        </authorList>
    </citation>
    <scope>NUCLEOTIDE SEQUENCE [LARGE SCALE GENOMIC DNA]</scope>
    <source>
        <strain evidence="4">Foshan</strain>
    </source>
</reference>
<protein>
    <recommendedName>
        <fullName evidence="2">Integrase catalytic domain-containing protein</fullName>
    </recommendedName>
</protein>
<dbReference type="InterPro" id="IPR043502">
    <property type="entry name" value="DNA/RNA_pol_sf"/>
</dbReference>
<dbReference type="InterPro" id="IPR012337">
    <property type="entry name" value="RNaseH-like_sf"/>
</dbReference>
<dbReference type="InterPro" id="IPR008042">
    <property type="entry name" value="Retrotrans_Pao"/>
</dbReference>
<dbReference type="InterPro" id="IPR001584">
    <property type="entry name" value="Integrase_cat-core"/>
</dbReference>
<dbReference type="SUPFAM" id="SSF53098">
    <property type="entry name" value="Ribonuclease H-like"/>
    <property type="match status" value="1"/>
</dbReference>
<feature type="domain" description="Integrase catalytic" evidence="2">
    <location>
        <begin position="1474"/>
        <end position="1666"/>
    </location>
</feature>
<dbReference type="Gene3D" id="3.30.420.10">
    <property type="entry name" value="Ribonuclease H-like superfamily/Ribonuclease H"/>
    <property type="match status" value="1"/>
</dbReference>
<dbReference type="PANTHER" id="PTHR47331">
    <property type="entry name" value="PHD-TYPE DOMAIN-CONTAINING PROTEIN"/>
    <property type="match status" value="1"/>
</dbReference>
<sequence length="1796" mass="201224">MAPGLRELHRMERFYTNTLANAKQFMTDYDSEQHSGQLEGWKQRVDGLFQKFEANRLAIELLEEDHDDEEMGEDVKGVDDDAKSVADEKHRVIHQRFELDYVLVSSFIANEIRKLALATPSNPPPQVAGQSRVKLPEVKLPTFDGTISEWITFRDSFKSLIDSNQQLTPFDKFSYLVASLTKDAKKVVESIELSAANYPVAWQLLEKRFENKKLILKTYLDALFSIDPMKKESYESLMRLVDDFERNLSMIDKMGVPTGGWSVLLAHMLCSRLDPSTLKQWESHYRSTDVPEYKDIITFLQDHLSVLQSLPPSKSHLLESNKAEQQRPSKSKINTVHAVTSPATSSCPFCSKSSHSPFKCEFFQGLAVSQRFDLVKKKNLCLNCFSSSHMLRSCSSSSCRVCNQKHHTMLHQSPNDRSTTPNKSTTPPVSRSSLVPPENPPASPNQSSSQSQPTSSSSLENQKPSSSGTSLVSTTVDDAPRSAPATVLLQTAIVKVFSTNGHIQWARALLDPASQLNLITESLVQRLKLHRYQCNQEIGGVGNSAIVSSHAVLVQIGSHCTDFSVEQRCHILKKITRDLPSRSLDASAWTLPSNIILADPKFHEPGPIDLLLGMELYYDLLLEGFTKLGPEKPILQNTVFGWVASGKIGVNLPDRTPKVSHVCTKQPLDELISRFWEIESCWSPSTQSIEEAACEDHFAAHTFRDDSGRFVVTLPKHPSILAQLGSSKEIATKRFLALERRLDDNPKLKEAYTAFIEEYHQLGHMREVDCSGTISPAALSYYLPHHGVEKADSTTTKLRVVFDASCRTDSGVSLNQALTVGAVVQDDLFAIHLRFRMHRIAIIADIEKMYRQIRIHPSDYPLQRILWRSSSSGPLRTFELATVTYGTASAPFLATRCLKELSIQGADNYPLASLVLGKDFYVDDMLTGVDNEEDGAELSSQLQELLQSAGFSLRKWASNSPAVLSNIPTENRDERSVFSLDSLSSPIKTLGIQWNPSTDTYSYAVPEWSKEAVITRRVVASDTAKLFLPLGLLGPVVVLAKIFIQSLWQTTVSWDEPLTLEQQQYWSEFRDSLEDITSISIPRWAAFAHNPVVVELHGFCDASEKAYGACLYIRTVSSDGTISARLLAAKSKVSPTGKSKKQTTLTLPRLELSSALLLAHLYHKVTESVELKTKSFFWTDSMIALCQIRSPPARWKTFVANRVSEIQRLTVGGTWAHVPGAENPADIISRGMSPAQLKDTPAWWNGCQWLSQPSRFWPPINRPVPEDLPSTELEERSVSLPVQATQSSEIFECRSSFSSLVRVVAFLQRFRHNASPRNRTARKVGPLSTLELTNATKTLVKLAQHEAFGSDILAITSKGQVSSHSALKNLAPILVDGILRVGGRLRHAAVSEDRKHPMILPARHTLTERILVHYHLKNLHAGPQLLVACAREKYWPLRIRNLARKVVHSCVNCFRCKPTNLEQLMGDLPPERVTPTLPFLNTGVDLCGPFQFRKLPRAPPVKCYVAIFVCLVTKAAHVELVYDLSTAAFLAALQRFVARRGRPRLIQCDNATNFKGAAKELAQLRKQFYDQQHQAEVISTCADDGTEFRFIPPRSPNFGGLWEAAVKSFKKHLRATIGNSVLSQDEFVTLLARIEACLNSRPLTALSADPNDLEVLTPGHFLVHRPLTAFPEPNLSEVPRNRLDRWQTNQELLRRVWKRWTIDYLSGLHPRTKWTQQRNNIEIGTLVLVKEDNLPPLKWRYGRIIRVCRGTDNNIRVVVVRTADGEYTRSISKICVLPVRQPALNDAGSINSNSED</sequence>